<dbReference type="FunFam" id="1.25.10.10:FF:000531">
    <property type="entry name" value="Negative regulator of mitosis"/>
    <property type="match status" value="1"/>
</dbReference>
<proteinExistence type="inferred from homology"/>
<feature type="compositionally biased region" description="Basic residues" evidence="6">
    <location>
        <begin position="330"/>
        <end position="342"/>
    </location>
</feature>
<comment type="caution">
    <text evidence="9">The sequence shown here is derived from an EMBL/GenBank/DDBJ whole genome shotgun (WGS) entry which is preliminary data.</text>
</comment>
<dbReference type="GO" id="GO:0070979">
    <property type="term" value="P:protein K11-linked ubiquitination"/>
    <property type="evidence" value="ECO:0007669"/>
    <property type="project" value="TreeGrafter"/>
</dbReference>
<evidence type="ECO:0000256" key="6">
    <source>
        <dbReference type="SAM" id="MobiDB-lite"/>
    </source>
</evidence>
<organism evidence="9 10">
    <name type="scientific">Drechmeria coniospora</name>
    <name type="common">Nematophagous fungus</name>
    <name type="synonym">Meria coniospora</name>
    <dbReference type="NCBI Taxonomy" id="98403"/>
    <lineage>
        <taxon>Eukaryota</taxon>
        <taxon>Fungi</taxon>
        <taxon>Dikarya</taxon>
        <taxon>Ascomycota</taxon>
        <taxon>Pezizomycotina</taxon>
        <taxon>Sordariomycetes</taxon>
        <taxon>Hypocreomycetidae</taxon>
        <taxon>Hypocreales</taxon>
        <taxon>Ophiocordycipitaceae</taxon>
        <taxon>Drechmeria</taxon>
    </lineage>
</organism>
<dbReference type="Pfam" id="PF21282">
    <property type="entry name" value="APC1_3rd"/>
    <property type="match status" value="1"/>
</dbReference>
<accession>A0A151GCL1</accession>
<evidence type="ECO:0000313" key="10">
    <source>
        <dbReference type="Proteomes" id="UP000076580"/>
    </source>
</evidence>
<dbReference type="GO" id="GO:0005680">
    <property type="term" value="C:anaphase-promoting complex"/>
    <property type="evidence" value="ECO:0007669"/>
    <property type="project" value="InterPro"/>
</dbReference>
<evidence type="ECO:0000256" key="2">
    <source>
        <dbReference type="ARBA" id="ARBA00022618"/>
    </source>
</evidence>
<evidence type="ECO:0000256" key="5">
    <source>
        <dbReference type="ARBA" id="ARBA00023306"/>
    </source>
</evidence>
<dbReference type="PANTHER" id="PTHR12827">
    <property type="entry name" value="MEIOTIC CHECKPOINT REGULATOR TSG24 FAMILY MEMBER"/>
    <property type="match status" value="1"/>
</dbReference>
<dbReference type="GO" id="GO:0060090">
    <property type="term" value="F:molecular adaptor activity"/>
    <property type="evidence" value="ECO:0007669"/>
    <property type="project" value="TreeGrafter"/>
</dbReference>
<feature type="region of interest" description="Disordered" evidence="6">
    <location>
        <begin position="1879"/>
        <end position="1913"/>
    </location>
</feature>
<dbReference type="GO" id="GO:0007091">
    <property type="term" value="P:metaphase/anaphase transition of mitotic cell cycle"/>
    <property type="evidence" value="ECO:0007669"/>
    <property type="project" value="TreeGrafter"/>
</dbReference>
<comment type="similarity">
    <text evidence="1">Belongs to the APC1 family.</text>
</comment>
<evidence type="ECO:0000313" key="9">
    <source>
        <dbReference type="EMBL" id="KYK54836.1"/>
    </source>
</evidence>
<dbReference type="Proteomes" id="UP000076580">
    <property type="component" value="Chromosome 03"/>
</dbReference>
<feature type="region of interest" description="Disordered" evidence="6">
    <location>
        <begin position="386"/>
        <end position="406"/>
    </location>
</feature>
<dbReference type="InterPro" id="IPR049255">
    <property type="entry name" value="Apc1_N"/>
</dbReference>
<feature type="compositionally biased region" description="Polar residues" evidence="6">
    <location>
        <begin position="1885"/>
        <end position="1899"/>
    </location>
</feature>
<keyword evidence="3" id="KW-0677">Repeat</keyword>
<feature type="compositionally biased region" description="Basic and acidic residues" evidence="6">
    <location>
        <begin position="1904"/>
        <end position="1913"/>
    </location>
</feature>
<dbReference type="GO" id="GO:0051301">
    <property type="term" value="P:cell division"/>
    <property type="evidence" value="ECO:0007669"/>
    <property type="project" value="UniProtKB-KW"/>
</dbReference>
<sequence length="1946" mass="216957">MASVKSLGLHKPAGLQHAIQENLIPHDAPASSYTWDITTDGTGSDEAEDELLTTRDSVVWCRGRVFRKTFNFSLEKEPITQALLAYFPTSEDEKADLDGSGTEPAEATSGRRPNLPRLGKALVVFLTTQAHIFFLSGTSHIVHMPFEVESACAGPVGVIIQRRARSDNAASLAIKFPRVPPNSFVSSQMTTAFDSSQQTTFSVDGLGNPKSLHLNLRSTLANMWDSPVEQPESRWPRLLSLTDPLADVGLVVADPDVERLSARPARSKRPAFLDPAEELLHVEQIKLPVAADDKLQDPLILAVTINRDANSYTLWRLTYLPHVDTFTKHRNKTKSNSARRRSSMQPAFASGASTPVQQHFRESFGAPLPGKRQRKSERLDKPLDLVSSLEQQDQQGTGVARRSSRRLSSMLARADLSASHDRPVFADQPPIPAAAFSKRHDARSSSSFQHQLHPSLGSLLEAPVDPGLEDKLLDADDFDGLQHELRFSRMHTVSLDNTNLRYSTSSQPARHQSKVFILAAPSFAVDEQQRTQLLIGIQDSLEKRLQLVTLHVKVQERFGHATMSVVPGKQWRVQNVVDSSKLVDEDLSVILVLSESMDGRHELSTQAPWIELTKVTFSTLFVDDTRDPQYRGRAPDRDVKQSKSEVMDLTNGSIVGIRDPRQRGVVDVLDAQGRLHQIKIQLQPTCPQVRRVLRICRSVLPACQGGRIHTGWLHVMQWLHSRRERVANTEWSAISILLLASFLILGRSDSKPAQTTRLPVRRRRPASGSFCSIKESEDWKTMELYEAPNSQGHPTWMMNRGWQWTLDEDTVEAQERQPFSASFLPSHIALAKDFMSSSMGEAAFGTSGYLPTALGQDADADGRHKVAVDIFMALHLLLEEQKLDITVPEYASPGRVDLRVLLCQIARWLKWPGFWSIYELGIQEDTDPRHDSELNLKSPIPQPPVRPDVLEWIQSRLVGLRGKPFLTPADIYYASSRLSEAEKLEDRRWDGITPRTLMFKRFFKVVKPKTTAVQMVEAIRDCGITNSVLGTLPEAILAPLQDAIALCQPHPPSEWTHDLLELVKRSDISLILATKRRPHLATSSILTPTHAATWDFRLLCQSVEETNNVGYDEGEGTERQAVIRALFKDDRRLNAAQDLLSTHKTRVIRLDPNPSWPESEYLEKQKELVSRIATGTLAIPAGRALLYYSLRYPLITQKFHIGGFNLNCIVKPANVTVGVDKTLFTEEKVCWGFFHQGVAAGLAISPQAKGIDTSWILYNKPGQDLSNRHAGFLLALGLNGHLKGVAKWVAFKYLTPKHTMTSIGLLLGLAASYMGTMDSLITRLLSVHATRMLPRGAAELNLSPLTQTSAIMSIGLLYCNSQHRRMSEIMLSEIEHIDEEDEEEPLRSECYRLAAGFALGFVNLGKGNDLRGLHDMRLTEKLIAHATATKNVDIVHILDRAAAGAVMAIVLIFMKSEDQIVARKVDVPDSVLQFDYIRPDILLLRTLAKNLIMWSKIEPTFAWIHDSLPATFRSRHKLMGITKLRSTDLPFFSILTGLCFSVALRFSGSALPNVRDLLVHYLDQFMRIARIPGTPRDHPDASPLYDEELARSNARMYQDILALSCSIVMAGTGDVAVLRRLRALHGRDDPDTPYGSHLAAHLAVGALFLGCGTATFGTSNMAIAALLVAFYPVFPSSVMDNRSHLQAFRYFWVLAAEQRCLVAKDVLTGQPVSVPVHVRMKDGSSFEPSNSRTTPCLLPPLDQIRSVATSCGPQYWDVELDFTNSDVRKAFAETQSLYLRRRPPHEGPFPSTLRALGKDDRGENPFEWLFSLEALRGVTYAEKAALLESTDREPEVGSALDARMELERGIMDGGDRERLEGARLLFEWAGTRERLLETLPPASSPEDSQSTMKASSSATLAAEDSQHESWKKTSPLRGEHSWWMRDSVIETLKGKAWLAAREGGDL</sequence>
<feature type="domain" description="Anaphase-promoting complex subunit 1 N-terminal" evidence="7">
    <location>
        <begin position="30"/>
        <end position="738"/>
    </location>
</feature>
<keyword evidence="2" id="KW-0132">Cell division</keyword>
<name>A0A151GCL1_DRECN</name>
<dbReference type="InParanoid" id="A0A151GCL1"/>
<dbReference type="InterPro" id="IPR048971">
    <property type="entry name" value="Apc1_3rd"/>
</dbReference>
<dbReference type="RefSeq" id="XP_040654188.1">
    <property type="nucleotide sequence ID" value="XM_040804084.1"/>
</dbReference>
<gene>
    <name evidence="9" type="ORF">DCS_06797</name>
</gene>
<protein>
    <submittedName>
        <fullName evidence="9">Negative regulator of mitosis</fullName>
    </submittedName>
</protein>
<feature type="region of interest" description="Disordered" evidence="6">
    <location>
        <begin position="330"/>
        <end position="356"/>
    </location>
</feature>
<keyword evidence="10" id="KW-1185">Reference proteome</keyword>
<dbReference type="FunFam" id="1.25.10.10:FF:000283">
    <property type="entry name" value="Anaphase-promoting complex subunit 1"/>
    <property type="match status" value="1"/>
</dbReference>
<dbReference type="GeneID" id="63719440"/>
<feature type="region of interest" description="Disordered" evidence="6">
    <location>
        <begin position="94"/>
        <end position="113"/>
    </location>
</feature>
<keyword evidence="5" id="KW-0131">Cell cycle</keyword>
<dbReference type="STRING" id="98403.A0A151GCL1"/>
<keyword evidence="4" id="KW-0498">Mitosis</keyword>
<feature type="compositionally biased region" description="Polar residues" evidence="6">
    <location>
        <begin position="388"/>
        <end position="397"/>
    </location>
</feature>
<reference evidence="9 10" key="1">
    <citation type="journal article" date="2016" name="Sci. Rep.">
        <title>Insights into Adaptations to a Near-Obligate Nematode Endoparasitic Lifestyle from the Finished Genome of Drechmeria coniospora.</title>
        <authorList>
            <person name="Zhang L."/>
            <person name="Zhou Z."/>
            <person name="Guo Q."/>
            <person name="Fokkens L."/>
            <person name="Miskei M."/>
            <person name="Pocsi I."/>
            <person name="Zhang W."/>
            <person name="Chen M."/>
            <person name="Wang L."/>
            <person name="Sun Y."/>
            <person name="Donzelli B.G."/>
            <person name="Gibson D.M."/>
            <person name="Nelson D.R."/>
            <person name="Luo J.G."/>
            <person name="Rep M."/>
            <person name="Liu H."/>
            <person name="Yang S."/>
            <person name="Wang J."/>
            <person name="Krasnoff S.B."/>
            <person name="Xu Y."/>
            <person name="Molnar I."/>
            <person name="Lin M."/>
        </authorList>
    </citation>
    <scope>NUCLEOTIDE SEQUENCE [LARGE SCALE GENOMIC DNA]</scope>
    <source>
        <strain evidence="9 10">ARSEF 6962</strain>
    </source>
</reference>
<evidence type="ECO:0000256" key="4">
    <source>
        <dbReference type="ARBA" id="ARBA00022776"/>
    </source>
</evidence>
<feature type="domain" description="Anaphase-promoting complex subunit 1 beta-sandwich" evidence="8">
    <location>
        <begin position="1699"/>
        <end position="1782"/>
    </location>
</feature>
<dbReference type="GO" id="GO:0031145">
    <property type="term" value="P:anaphase-promoting complex-dependent catabolic process"/>
    <property type="evidence" value="ECO:0007669"/>
    <property type="project" value="TreeGrafter"/>
</dbReference>
<evidence type="ECO:0000259" key="7">
    <source>
        <dbReference type="Pfam" id="PF12859"/>
    </source>
</evidence>
<dbReference type="Pfam" id="PF12859">
    <property type="entry name" value="ANAPC1"/>
    <property type="match status" value="1"/>
</dbReference>
<dbReference type="EMBL" id="LAYC01000003">
    <property type="protein sequence ID" value="KYK54836.1"/>
    <property type="molecule type" value="Genomic_DNA"/>
</dbReference>
<evidence type="ECO:0000256" key="3">
    <source>
        <dbReference type="ARBA" id="ARBA00022737"/>
    </source>
</evidence>
<dbReference type="InterPro" id="IPR011989">
    <property type="entry name" value="ARM-like"/>
</dbReference>
<dbReference type="PANTHER" id="PTHR12827:SF3">
    <property type="entry name" value="ANAPHASE-PROMOTING COMPLEX SUBUNIT 1"/>
    <property type="match status" value="1"/>
</dbReference>
<evidence type="ECO:0000256" key="1">
    <source>
        <dbReference type="ARBA" id="ARBA00010547"/>
    </source>
</evidence>
<evidence type="ECO:0000259" key="8">
    <source>
        <dbReference type="Pfam" id="PF21282"/>
    </source>
</evidence>
<dbReference type="Gene3D" id="1.25.10.10">
    <property type="entry name" value="Leucine-rich Repeat Variant"/>
    <property type="match status" value="3"/>
</dbReference>
<dbReference type="InterPro" id="IPR024990">
    <property type="entry name" value="Apc1"/>
</dbReference>